<evidence type="ECO:0000313" key="3">
    <source>
        <dbReference type="EMBL" id="KAF2457299.1"/>
    </source>
</evidence>
<evidence type="ECO:0000256" key="1">
    <source>
        <dbReference type="SAM" id="MobiDB-lite"/>
    </source>
</evidence>
<sequence length="291" mass="31260">MPVDPLSISALCVTLIGATGRVSVLLDGFVRDVRDARTELDAVARELLSLRTVLSLVSDDCSVETTSMFPETLCQQIEGIVRNCGDVMDQMEKALKKHDGGRVQRAMWWGVTGKEDMRKLRGSLIAHNSALGIALDLMALTLSTAIKADTTEIRNDAAQIKNDTTDIKHDTAQILAEIARLQAQLPREKANALNQGSGDYSGSDTMLERYLNDMTSYAETVGVGTAEEDSVAAEGPSVAAEGPSVGAGSASIEVEADYTMAETLEGLEFCGIPHGSLWHQRSKEGLNNTLF</sequence>
<dbReference type="Pfam" id="PF17111">
    <property type="entry name" value="PigL_N"/>
    <property type="match status" value="1"/>
</dbReference>
<dbReference type="OrthoDB" id="524326at2759"/>
<reference evidence="3" key="1">
    <citation type="journal article" date="2020" name="Stud. Mycol.">
        <title>101 Dothideomycetes genomes: a test case for predicting lifestyles and emergence of pathogens.</title>
        <authorList>
            <person name="Haridas S."/>
            <person name="Albert R."/>
            <person name="Binder M."/>
            <person name="Bloem J."/>
            <person name="Labutti K."/>
            <person name="Salamov A."/>
            <person name="Andreopoulos B."/>
            <person name="Baker S."/>
            <person name="Barry K."/>
            <person name="Bills G."/>
            <person name="Bluhm B."/>
            <person name="Cannon C."/>
            <person name="Castanera R."/>
            <person name="Culley D."/>
            <person name="Daum C."/>
            <person name="Ezra D."/>
            <person name="Gonzalez J."/>
            <person name="Henrissat B."/>
            <person name="Kuo A."/>
            <person name="Liang C."/>
            <person name="Lipzen A."/>
            <person name="Lutzoni F."/>
            <person name="Magnuson J."/>
            <person name="Mondo S."/>
            <person name="Nolan M."/>
            <person name="Ohm R."/>
            <person name="Pangilinan J."/>
            <person name="Park H.-J."/>
            <person name="Ramirez L."/>
            <person name="Alfaro M."/>
            <person name="Sun H."/>
            <person name="Tritt A."/>
            <person name="Yoshinaga Y."/>
            <person name="Zwiers L.-H."/>
            <person name="Turgeon B."/>
            <person name="Goodwin S."/>
            <person name="Spatafora J."/>
            <person name="Crous P."/>
            <person name="Grigoriev I."/>
        </authorList>
    </citation>
    <scope>NUCLEOTIDE SEQUENCE</scope>
    <source>
        <strain evidence="3">ATCC 16933</strain>
    </source>
</reference>
<accession>A0A6A6P074</accession>
<dbReference type="InterPro" id="IPR031348">
    <property type="entry name" value="PigL_N"/>
</dbReference>
<dbReference type="Proteomes" id="UP000799766">
    <property type="component" value="Unassembled WGS sequence"/>
</dbReference>
<dbReference type="EMBL" id="MU001681">
    <property type="protein sequence ID" value="KAF2457299.1"/>
    <property type="molecule type" value="Genomic_DNA"/>
</dbReference>
<evidence type="ECO:0000259" key="2">
    <source>
        <dbReference type="Pfam" id="PF17111"/>
    </source>
</evidence>
<proteinExistence type="predicted"/>
<protein>
    <recommendedName>
        <fullName evidence="2">Azaphilone pigments biosynthesis cluster protein L N-terminal domain-containing protein</fullName>
    </recommendedName>
</protein>
<organism evidence="3 4">
    <name type="scientific">Lineolata rhizophorae</name>
    <dbReference type="NCBI Taxonomy" id="578093"/>
    <lineage>
        <taxon>Eukaryota</taxon>
        <taxon>Fungi</taxon>
        <taxon>Dikarya</taxon>
        <taxon>Ascomycota</taxon>
        <taxon>Pezizomycotina</taxon>
        <taxon>Dothideomycetes</taxon>
        <taxon>Dothideomycetes incertae sedis</taxon>
        <taxon>Lineolatales</taxon>
        <taxon>Lineolataceae</taxon>
        <taxon>Lineolata</taxon>
    </lineage>
</organism>
<feature type="region of interest" description="Disordered" evidence="1">
    <location>
        <begin position="226"/>
        <end position="245"/>
    </location>
</feature>
<feature type="domain" description="Azaphilone pigments biosynthesis cluster protein L N-terminal" evidence="2">
    <location>
        <begin position="3"/>
        <end position="187"/>
    </location>
</feature>
<gene>
    <name evidence="3" type="ORF">BDY21DRAFT_38399</name>
</gene>
<evidence type="ECO:0000313" key="4">
    <source>
        <dbReference type="Proteomes" id="UP000799766"/>
    </source>
</evidence>
<name>A0A6A6P074_9PEZI</name>
<dbReference type="AlphaFoldDB" id="A0A6A6P074"/>
<keyword evidence="4" id="KW-1185">Reference proteome</keyword>